<dbReference type="ESTHER" id="9dipt-u5etf1">
    <property type="family name" value="Pancreatic_lipase"/>
</dbReference>
<keyword evidence="3" id="KW-0964">Secreted</keyword>
<feature type="active site" description="Charge relay system" evidence="5">
    <location>
        <position position="226"/>
    </location>
</feature>
<dbReference type="GO" id="GO:0046872">
    <property type="term" value="F:metal ion binding"/>
    <property type="evidence" value="ECO:0007669"/>
    <property type="project" value="UniProtKB-KW"/>
</dbReference>
<evidence type="ECO:0000256" key="2">
    <source>
        <dbReference type="ARBA" id="ARBA00010701"/>
    </source>
</evidence>
<feature type="active site" description="Nucleophile" evidence="5">
    <location>
        <position position="198"/>
    </location>
</feature>
<dbReference type="InterPro" id="IPR013818">
    <property type="entry name" value="Lipase"/>
</dbReference>
<dbReference type="GO" id="GO:0005615">
    <property type="term" value="C:extracellular space"/>
    <property type="evidence" value="ECO:0007669"/>
    <property type="project" value="TreeGrafter"/>
</dbReference>
<evidence type="ECO:0000256" key="7">
    <source>
        <dbReference type="RuleBase" id="RU004262"/>
    </source>
</evidence>
<organism evidence="9">
    <name type="scientific">Corethrella appendiculata</name>
    <dbReference type="NCBI Taxonomy" id="1370023"/>
    <lineage>
        <taxon>Eukaryota</taxon>
        <taxon>Metazoa</taxon>
        <taxon>Ecdysozoa</taxon>
        <taxon>Arthropoda</taxon>
        <taxon>Hexapoda</taxon>
        <taxon>Insecta</taxon>
        <taxon>Pterygota</taxon>
        <taxon>Neoptera</taxon>
        <taxon>Endopterygota</taxon>
        <taxon>Diptera</taxon>
        <taxon>Nematocera</taxon>
        <taxon>Culicoidea</taxon>
        <taxon>Chaoboridae</taxon>
        <taxon>Corethrella</taxon>
    </lineage>
</organism>
<feature type="domain" description="Lipase" evidence="8">
    <location>
        <begin position="47"/>
        <end position="396"/>
    </location>
</feature>
<keyword evidence="6" id="KW-0106">Calcium</keyword>
<dbReference type="SUPFAM" id="SSF53474">
    <property type="entry name" value="alpha/beta-Hydrolases"/>
    <property type="match status" value="1"/>
</dbReference>
<feature type="binding site" evidence="6">
    <location>
        <position position="245"/>
    </location>
    <ligand>
        <name>Ca(2+)</name>
        <dbReference type="ChEBI" id="CHEBI:29108"/>
    </ligand>
</feature>
<dbReference type="Gene3D" id="3.40.50.1820">
    <property type="entry name" value="alpha/beta hydrolase"/>
    <property type="match status" value="1"/>
</dbReference>
<proteinExistence type="evidence at transcript level"/>
<feature type="binding site" evidence="6">
    <location>
        <position position="242"/>
    </location>
    <ligand>
        <name>Ca(2+)</name>
        <dbReference type="ChEBI" id="CHEBI:29108"/>
    </ligand>
</feature>
<dbReference type="EMBL" id="GANO01002810">
    <property type="protein sequence ID" value="JAB57061.1"/>
    <property type="molecule type" value="mRNA"/>
</dbReference>
<evidence type="ECO:0000256" key="3">
    <source>
        <dbReference type="ARBA" id="ARBA00022525"/>
    </source>
</evidence>
<dbReference type="PANTHER" id="PTHR11610:SF185">
    <property type="entry name" value="LD47264P"/>
    <property type="match status" value="1"/>
</dbReference>
<dbReference type="GO" id="GO:0004806">
    <property type="term" value="F:triacylglycerol lipase activity"/>
    <property type="evidence" value="ECO:0007669"/>
    <property type="project" value="InterPro"/>
</dbReference>
<protein>
    <submittedName>
        <fullName evidence="9">Putative pancreatic triacylglycerol lipase</fullName>
    </submittedName>
</protein>
<dbReference type="Pfam" id="PF00151">
    <property type="entry name" value="Lipase"/>
    <property type="match status" value="1"/>
</dbReference>
<dbReference type="PANTHER" id="PTHR11610">
    <property type="entry name" value="LIPASE"/>
    <property type="match status" value="1"/>
</dbReference>
<dbReference type="InterPro" id="IPR002331">
    <property type="entry name" value="Lipase_panc"/>
</dbReference>
<evidence type="ECO:0000256" key="6">
    <source>
        <dbReference type="PIRSR" id="PIRSR000865-2"/>
    </source>
</evidence>
<keyword evidence="6" id="KW-0479">Metal-binding</keyword>
<evidence type="ECO:0000259" key="8">
    <source>
        <dbReference type="Pfam" id="PF00151"/>
    </source>
</evidence>
<evidence type="ECO:0000313" key="9">
    <source>
        <dbReference type="EMBL" id="JAB57061.1"/>
    </source>
</evidence>
<comment type="similarity">
    <text evidence="2 7">Belongs to the AB hydrolase superfamily. Lipase family.</text>
</comment>
<evidence type="ECO:0000256" key="4">
    <source>
        <dbReference type="ARBA" id="ARBA00023157"/>
    </source>
</evidence>
<dbReference type="PRINTS" id="PR00823">
    <property type="entry name" value="PANCLIPASE"/>
</dbReference>
<dbReference type="InterPro" id="IPR000734">
    <property type="entry name" value="TAG_lipase"/>
</dbReference>
<reference evidence="9" key="1">
    <citation type="journal article" date="2014" name="Insect Biochem. Mol. Biol.">
        <title>An insight into the sialome of the frog biting fly, Corethrella appendiculata.</title>
        <authorList>
            <person name="Ribeiro J.M.C."/>
            <person name="Chagas A.C."/>
            <person name="Pham V.M."/>
            <person name="Lounibos L.P."/>
            <person name="Calvo E."/>
        </authorList>
    </citation>
    <scope>NUCLEOTIDE SEQUENCE</scope>
    <source>
        <tissue evidence="9">Salivary glands</tissue>
    </source>
</reference>
<evidence type="ECO:0000256" key="5">
    <source>
        <dbReference type="PIRSR" id="PIRSR000865-1"/>
    </source>
</evidence>
<dbReference type="CDD" id="cd00707">
    <property type="entry name" value="Pancreat_lipase_like"/>
    <property type="match status" value="1"/>
</dbReference>
<feature type="active site" description="Charge relay system" evidence="5">
    <location>
        <position position="314"/>
    </location>
</feature>
<dbReference type="InterPro" id="IPR016272">
    <property type="entry name" value="Lipase_LIPH"/>
</dbReference>
<dbReference type="InterPro" id="IPR033906">
    <property type="entry name" value="Lipase_N"/>
</dbReference>
<feature type="binding site" evidence="6">
    <location>
        <position position="240"/>
    </location>
    <ligand>
        <name>Ca(2+)</name>
        <dbReference type="ChEBI" id="CHEBI:29108"/>
    </ligand>
</feature>
<dbReference type="PIRSF" id="PIRSF000865">
    <property type="entry name" value="Lipoprotein_lipase_LIPH"/>
    <property type="match status" value="1"/>
</dbReference>
<name>U5ETF1_9DIPT</name>
<dbReference type="PRINTS" id="PR00821">
    <property type="entry name" value="TAGLIPASE"/>
</dbReference>
<keyword evidence="4" id="KW-1015">Disulfide bond</keyword>
<dbReference type="AlphaFoldDB" id="U5ETF1"/>
<sequence>MHISNNTGGFLLQTMLYLANQKADNTLFDAINNSNYTKPPDSNEVKCYGVYGCFPLSAPWTDERRPIAYHPESPKKLDVQYPVFNRYTRDIPKFIDINDPDYVKRVGINPKGKIYFIVHGYIESGDRPWIQGMVNALLDNDKYSSAIVVDWRGGSSPPYTQAVANIRLVGAITAHVIHLIYEELQLPNLDKIHMIGHSLGSHLSGYTGYYLQKDFGLQLGRISALDPAEPLFSLTDPIVRLDKTDAKFIDVVHTDASPFVVSMGLGLYEPIGHIDFYPNGGHDQPSCDQPMRNYIDKESGSFFWGVQEFLGCNHLRSIQFYTESISNKNCPFMSITCESYDAFKNGDCFKCNENGHLCLEFGFRSYESYKRIRHTTQVIDNQPIKAYLMTKGEKPFCRTHYKVTVKVSSSEESILHGGEIGIMSIIIRGHHNNVSEKIDFAEESTYYEPGEIYSTVIPANSVGIPQEATLNWEYKYNPLNPLTWRILSSPRVYVEYIILESLEHRSRIRLCPIFQMPVVAGQPSVFIQENCHRLPEHY</sequence>
<dbReference type="GO" id="GO:0016042">
    <property type="term" value="P:lipid catabolic process"/>
    <property type="evidence" value="ECO:0007669"/>
    <property type="project" value="TreeGrafter"/>
</dbReference>
<dbReference type="InterPro" id="IPR029058">
    <property type="entry name" value="AB_hydrolase_fold"/>
</dbReference>
<evidence type="ECO:0000256" key="1">
    <source>
        <dbReference type="ARBA" id="ARBA00004613"/>
    </source>
</evidence>
<accession>U5ETF1</accession>
<comment type="subcellular location">
    <subcellularLocation>
        <location evidence="1">Secreted</location>
    </subcellularLocation>
</comment>